<evidence type="ECO:0000313" key="2">
    <source>
        <dbReference type="Proteomes" id="UP001234297"/>
    </source>
</evidence>
<dbReference type="Proteomes" id="UP001234297">
    <property type="component" value="Chromosome 5"/>
</dbReference>
<comment type="caution">
    <text evidence="1">The sequence shown here is derived from an EMBL/GenBank/DDBJ whole genome shotgun (WGS) entry which is preliminary data.</text>
</comment>
<name>A0ACC2M5H1_PERAE</name>
<sequence>MDMKKVSCAVIVAAATATVVVAEEVSSSPAPGPTSSSAMVTPALGLNDRVSLCNRILSSHPIIKGTVVLIRIAMGCTEKVSTAAIEPRQPYTLPASAASIGTLFRLRIPSLAQG</sequence>
<organism evidence="1 2">
    <name type="scientific">Persea americana</name>
    <name type="common">Avocado</name>
    <dbReference type="NCBI Taxonomy" id="3435"/>
    <lineage>
        <taxon>Eukaryota</taxon>
        <taxon>Viridiplantae</taxon>
        <taxon>Streptophyta</taxon>
        <taxon>Embryophyta</taxon>
        <taxon>Tracheophyta</taxon>
        <taxon>Spermatophyta</taxon>
        <taxon>Magnoliopsida</taxon>
        <taxon>Magnoliidae</taxon>
        <taxon>Laurales</taxon>
        <taxon>Lauraceae</taxon>
        <taxon>Persea</taxon>
    </lineage>
</organism>
<proteinExistence type="predicted"/>
<evidence type="ECO:0000313" key="1">
    <source>
        <dbReference type="EMBL" id="KAJ8640891.1"/>
    </source>
</evidence>
<protein>
    <submittedName>
        <fullName evidence="1">Uncharacterized protein</fullName>
    </submittedName>
</protein>
<accession>A0ACC2M5H1</accession>
<reference evidence="1 2" key="1">
    <citation type="journal article" date="2022" name="Hortic Res">
        <title>A haplotype resolved chromosomal level avocado genome allows analysis of novel avocado genes.</title>
        <authorList>
            <person name="Nath O."/>
            <person name="Fletcher S.J."/>
            <person name="Hayward A."/>
            <person name="Shaw L.M."/>
            <person name="Masouleh A.K."/>
            <person name="Furtado A."/>
            <person name="Henry R.J."/>
            <person name="Mitter N."/>
        </authorList>
    </citation>
    <scope>NUCLEOTIDE SEQUENCE [LARGE SCALE GENOMIC DNA]</scope>
    <source>
        <strain evidence="2">cv. Hass</strain>
    </source>
</reference>
<dbReference type="EMBL" id="CM056813">
    <property type="protein sequence ID" value="KAJ8640891.1"/>
    <property type="molecule type" value="Genomic_DNA"/>
</dbReference>
<keyword evidence="2" id="KW-1185">Reference proteome</keyword>
<gene>
    <name evidence="1" type="ORF">MRB53_017585</name>
</gene>